<dbReference type="EMBL" id="JBIBSM010000004">
    <property type="protein sequence ID" value="MFF8276507.1"/>
    <property type="molecule type" value="Genomic_DNA"/>
</dbReference>
<evidence type="ECO:0000313" key="2">
    <source>
        <dbReference type="EMBL" id="MFF8276507.1"/>
    </source>
</evidence>
<protein>
    <recommendedName>
        <fullName evidence="4">Major facilitator superfamily (MFS) profile domain-containing protein</fullName>
    </recommendedName>
</protein>
<gene>
    <name evidence="2" type="ORF">ACF05T_10430</name>
</gene>
<keyword evidence="3" id="KW-1185">Reference proteome</keyword>
<comment type="caution">
    <text evidence="2">The sequence shown here is derived from an EMBL/GenBank/DDBJ whole genome shotgun (WGS) entry which is preliminary data.</text>
</comment>
<sequence>MIGRVAQAGLAFAVARGVGAAVGCAVVAGNGRLGLALHAAGLVAAAAYGERREARTSPPDAGGSQRIRTSPV</sequence>
<feature type="region of interest" description="Disordered" evidence="1">
    <location>
        <begin position="49"/>
        <end position="72"/>
    </location>
</feature>
<dbReference type="RefSeq" id="WP_391933991.1">
    <property type="nucleotide sequence ID" value="NZ_JBIBSM010000004.1"/>
</dbReference>
<evidence type="ECO:0000313" key="3">
    <source>
        <dbReference type="Proteomes" id="UP001603013"/>
    </source>
</evidence>
<proteinExistence type="predicted"/>
<reference evidence="2 3" key="1">
    <citation type="submission" date="2024-10" db="EMBL/GenBank/DDBJ databases">
        <title>The Natural Products Discovery Center: Release of the First 8490 Sequenced Strains for Exploring Actinobacteria Biosynthetic Diversity.</title>
        <authorList>
            <person name="Kalkreuter E."/>
            <person name="Kautsar S.A."/>
            <person name="Yang D."/>
            <person name="Bader C.D."/>
            <person name="Teijaro C.N."/>
            <person name="Fluegel L."/>
            <person name="Davis C.M."/>
            <person name="Simpson J.R."/>
            <person name="Lauterbach L."/>
            <person name="Steele A.D."/>
            <person name="Gui C."/>
            <person name="Meng S."/>
            <person name="Li G."/>
            <person name="Viehrig K."/>
            <person name="Ye F."/>
            <person name="Su P."/>
            <person name="Kiefer A.F."/>
            <person name="Nichols A."/>
            <person name="Cepeda A.J."/>
            <person name="Yan W."/>
            <person name="Fan B."/>
            <person name="Jiang Y."/>
            <person name="Adhikari A."/>
            <person name="Zheng C.-J."/>
            <person name="Schuster L."/>
            <person name="Cowan T.M."/>
            <person name="Smanski M.J."/>
            <person name="Chevrette M.G."/>
            <person name="De Carvalho L.P.S."/>
            <person name="Shen B."/>
        </authorList>
    </citation>
    <scope>NUCLEOTIDE SEQUENCE [LARGE SCALE GENOMIC DNA]</scope>
    <source>
        <strain evidence="2 3">NPDC015755</strain>
    </source>
</reference>
<organism evidence="2 3">
    <name type="scientific">Streptomyces lateritius</name>
    <dbReference type="NCBI Taxonomy" id="67313"/>
    <lineage>
        <taxon>Bacteria</taxon>
        <taxon>Bacillati</taxon>
        <taxon>Actinomycetota</taxon>
        <taxon>Actinomycetes</taxon>
        <taxon>Kitasatosporales</taxon>
        <taxon>Streptomycetaceae</taxon>
        <taxon>Streptomyces</taxon>
    </lineage>
</organism>
<evidence type="ECO:0000256" key="1">
    <source>
        <dbReference type="SAM" id="MobiDB-lite"/>
    </source>
</evidence>
<name>A0ABW6Y9M6_9ACTN</name>
<evidence type="ECO:0008006" key="4">
    <source>
        <dbReference type="Google" id="ProtNLM"/>
    </source>
</evidence>
<dbReference type="Proteomes" id="UP001603013">
    <property type="component" value="Unassembled WGS sequence"/>
</dbReference>
<accession>A0ABW6Y9M6</accession>